<gene>
    <name evidence="1" type="ORF">H2252_05445</name>
</gene>
<accession>A0ACC5W2J8</accession>
<evidence type="ECO:0000313" key="1">
    <source>
        <dbReference type="EMBL" id="MBZ7974819.1"/>
    </source>
</evidence>
<keyword evidence="1" id="KW-0378">Hydrolase</keyword>
<proteinExistence type="predicted"/>
<comment type="caution">
    <text evidence="1">The sequence shown here is derived from an EMBL/GenBank/DDBJ whole genome shotgun (WGS) entry which is preliminary data.</text>
</comment>
<evidence type="ECO:0000313" key="2">
    <source>
        <dbReference type="Proteomes" id="UP001319828"/>
    </source>
</evidence>
<keyword evidence="1" id="KW-0547">Nucleotide-binding</keyword>
<dbReference type="EMBL" id="JACHUQ010000008">
    <property type="protein sequence ID" value="MBZ7974819.1"/>
    <property type="molecule type" value="Genomic_DNA"/>
</dbReference>
<keyword evidence="2" id="KW-1185">Reference proteome</keyword>
<keyword evidence="1" id="KW-0347">Helicase</keyword>
<organism evidence="1 2">
    <name type="scientific">Campylobacter molothri</name>
    <dbReference type="NCBI Taxonomy" id="1032242"/>
    <lineage>
        <taxon>Bacteria</taxon>
        <taxon>Pseudomonadati</taxon>
        <taxon>Campylobacterota</taxon>
        <taxon>Epsilonproteobacteria</taxon>
        <taxon>Campylobacterales</taxon>
        <taxon>Campylobacteraceae</taxon>
        <taxon>Campylobacter</taxon>
    </lineage>
</organism>
<keyword evidence="1" id="KW-0067">ATP-binding</keyword>
<dbReference type="Proteomes" id="UP001319828">
    <property type="component" value="Unassembled WGS sequence"/>
</dbReference>
<sequence>MQANFFEYLQENKVPPQLVLCENDKEAFLLAQVSLYQGFKTFVLPDFRAEFGDDLRAFSKELFEICKVLNAYHKENDDKILISPLSTVLKKLPSKNHLKNYVVSKKDTFKISQFRDELVKLGYEFVDMVQDKGEVSVRGEVIDIFCINEDIPIRILLFNEEIESIRKFDLVTQKSIPKEYESFEICPFLNHFSNLDYENFQINLNNFESNALINDINSSGFWCIDDFYDYLEYDFISIKKFDEQEWQRDLSKINAKIVPQAKQYKDLKSFYNKDFFYFHQNKKITILAKNEALFKALELDEFSNIYFKKSELILNLITHKELIISLNKKEKQKYKRKANLIIDELKQGDFIVHEDYGIGKFLGLEMISVAGARKEFVSIEYQNNDKLLLPVENLYLIDKYLATSGSIPLLDRLGKTTFIKLKEKLKVKLLAIASEIVAMAAKRSLIKPKNIQVDYAQQAYFVSKAGFSYTEDQVKVCEEILQDFQSGKVMDRLLSGDVGFGKTEVAMNAIYPVVKSGFSVFFFAPTTLLSHQHFKTLKKRFENFEIPIFKLDRFTNSKDKKALLEFLDQGKPCVVVGTHALLNLQCQNLALVVIDEEHKFGVKQKEKLKELTQNSHLLSMSATPIPRSLNQALSSIKSYSVLQTPPEDRIDVRTFVKESDDALLKEIISRELRRGGQIFYIHNHIASIEQCKKHLLELFKNLKILVLHSKIDAKVQEEEMLKFENKEYDLLLSTSIVENGIDLANANTMIVEKSDRFGMADLHQLRGRVGRSNKQGYCYFLVENKENITEDALKRLISLESNSFLGAGSVLAYHDLEIRGGGNLLGIDQSGHMEQIGLSLYLKMLEEELNSLTKKEIFEEKKIDLKLNINAFLNSELISEDRLRLEIYRRLSKCEKINEIYEIEGEIEDRFGKLDIYTKQFLSLMMIKILALGKFKVISNFEQNIQFVNFNDEKEFIKARSKDDDDIIDAILTYLRKIDESQNILKDVK</sequence>
<protein>
    <submittedName>
        <fullName evidence="1">DEAD/DEAH box helicase</fullName>
    </submittedName>
</protein>
<name>A0ACC5W2J8_9BACT</name>
<reference evidence="1" key="1">
    <citation type="submission" date="2020-07" db="EMBL/GenBank/DDBJ databases">
        <title>Campylobacter molothri sp. nov. isolated from wild birds.</title>
        <authorList>
            <person name="Miller W.G."/>
            <person name="Chapman M.H."/>
            <person name="Yee E."/>
            <person name="Lopes B.S."/>
            <person name="Forbes K.J."/>
        </authorList>
    </citation>
    <scope>NUCLEOTIDE SEQUENCE</scope>
    <source>
        <strain evidence="1">RM9754</strain>
    </source>
</reference>